<comment type="caution">
    <text evidence="3">The sequence shown here is derived from an EMBL/GenBank/DDBJ whole genome shotgun (WGS) entry which is preliminary data.</text>
</comment>
<name>A0A210Q5Q4_MIZYE</name>
<comment type="function">
    <text evidence="2">May mediate accelerated ATP-independent bidirectional transbilayer migration of phospholipids upon binding calcium ions that results in a loss of phospholipid asymmetry in the plasma membrane.</text>
</comment>
<comment type="cofactor">
    <cofactor evidence="2">
        <name>Ca(2+)</name>
        <dbReference type="ChEBI" id="CHEBI:29108"/>
    </cofactor>
</comment>
<proteinExistence type="inferred from homology"/>
<evidence type="ECO:0000313" key="3">
    <source>
        <dbReference type="EMBL" id="OWF44076.1"/>
    </source>
</evidence>
<organism evidence="3 4">
    <name type="scientific">Mizuhopecten yessoensis</name>
    <name type="common">Japanese scallop</name>
    <name type="synonym">Patinopecten yessoensis</name>
    <dbReference type="NCBI Taxonomy" id="6573"/>
    <lineage>
        <taxon>Eukaryota</taxon>
        <taxon>Metazoa</taxon>
        <taxon>Spiralia</taxon>
        <taxon>Lophotrochozoa</taxon>
        <taxon>Mollusca</taxon>
        <taxon>Bivalvia</taxon>
        <taxon>Autobranchia</taxon>
        <taxon>Pteriomorphia</taxon>
        <taxon>Pectinida</taxon>
        <taxon>Pectinoidea</taxon>
        <taxon>Pectinidae</taxon>
        <taxon>Mizuhopecten</taxon>
    </lineage>
</organism>
<keyword evidence="2" id="KW-0449">Lipoprotein</keyword>
<dbReference type="AlphaFoldDB" id="A0A210Q5Q4"/>
<keyword evidence="2" id="KW-0564">Palmitate</keyword>
<comment type="similarity">
    <text evidence="1 2">Belongs to the phospholipid scramblase family.</text>
</comment>
<dbReference type="PANTHER" id="PTHR23248:SF63">
    <property type="entry name" value="PHOSPHOLIPID SCRAMBLASE"/>
    <property type="match status" value="1"/>
</dbReference>
<protein>
    <recommendedName>
        <fullName evidence="2">Phospholipid scramblase</fullName>
    </recommendedName>
</protein>
<dbReference type="GO" id="GO:0005886">
    <property type="term" value="C:plasma membrane"/>
    <property type="evidence" value="ECO:0007669"/>
    <property type="project" value="TreeGrafter"/>
</dbReference>
<keyword evidence="2" id="KW-0106">Calcium</keyword>
<dbReference type="PANTHER" id="PTHR23248">
    <property type="entry name" value="PHOSPHOLIPID SCRAMBLASE-RELATED"/>
    <property type="match status" value="1"/>
</dbReference>
<evidence type="ECO:0000256" key="2">
    <source>
        <dbReference type="RuleBase" id="RU363116"/>
    </source>
</evidence>
<dbReference type="GO" id="GO:0017128">
    <property type="term" value="F:phospholipid scramblase activity"/>
    <property type="evidence" value="ECO:0007669"/>
    <property type="project" value="InterPro"/>
</dbReference>
<dbReference type="Pfam" id="PF03803">
    <property type="entry name" value="Scramblase"/>
    <property type="match status" value="1"/>
</dbReference>
<dbReference type="EMBL" id="NEDP02004925">
    <property type="protein sequence ID" value="OWF44076.1"/>
    <property type="molecule type" value="Genomic_DNA"/>
</dbReference>
<evidence type="ECO:0000313" key="4">
    <source>
        <dbReference type="Proteomes" id="UP000242188"/>
    </source>
</evidence>
<keyword evidence="4" id="KW-1185">Reference proteome</keyword>
<sequence>MGRVQALFKIYKDITMASKQQVKGFTVIKVPIQRDNAPIGTVLPNNIPSQSLLTQWMNRPKPIVGCPPGLEYLTNMDQLIIKQQLETLEVFTGWETANKYKLLNSQGQQVYFAAEESGMCERQCCGSSRGFSLHITDNAGQEIIKCTRDFKCCAGFCWLANFDVFAHEIAVEAPVGTVVGYVRQERSCWTPHYSIRDANREIVFHIKGPCCVMNGCCWDQEFIVWSKDWTEEVGKISKKWTGFTKELFTDADNFGMNFPMDLDVKLKAVMLGAVFLIDFIFFEQKQNFHH</sequence>
<dbReference type="SUPFAM" id="SSF54518">
    <property type="entry name" value="Tubby C-terminal domain-like"/>
    <property type="match status" value="1"/>
</dbReference>
<gene>
    <name evidence="3" type="ORF">KP79_PYT21112</name>
</gene>
<dbReference type="InterPro" id="IPR005552">
    <property type="entry name" value="Scramblase"/>
</dbReference>
<reference evidence="3 4" key="1">
    <citation type="journal article" date="2017" name="Nat. Ecol. Evol.">
        <title>Scallop genome provides insights into evolution of bilaterian karyotype and development.</title>
        <authorList>
            <person name="Wang S."/>
            <person name="Zhang J."/>
            <person name="Jiao W."/>
            <person name="Li J."/>
            <person name="Xun X."/>
            <person name="Sun Y."/>
            <person name="Guo X."/>
            <person name="Huan P."/>
            <person name="Dong B."/>
            <person name="Zhang L."/>
            <person name="Hu X."/>
            <person name="Sun X."/>
            <person name="Wang J."/>
            <person name="Zhao C."/>
            <person name="Wang Y."/>
            <person name="Wang D."/>
            <person name="Huang X."/>
            <person name="Wang R."/>
            <person name="Lv J."/>
            <person name="Li Y."/>
            <person name="Zhang Z."/>
            <person name="Liu B."/>
            <person name="Lu W."/>
            <person name="Hui Y."/>
            <person name="Liang J."/>
            <person name="Zhou Z."/>
            <person name="Hou R."/>
            <person name="Li X."/>
            <person name="Liu Y."/>
            <person name="Li H."/>
            <person name="Ning X."/>
            <person name="Lin Y."/>
            <person name="Zhao L."/>
            <person name="Xing Q."/>
            <person name="Dou J."/>
            <person name="Li Y."/>
            <person name="Mao J."/>
            <person name="Guo H."/>
            <person name="Dou H."/>
            <person name="Li T."/>
            <person name="Mu C."/>
            <person name="Jiang W."/>
            <person name="Fu Q."/>
            <person name="Fu X."/>
            <person name="Miao Y."/>
            <person name="Liu J."/>
            <person name="Yu Q."/>
            <person name="Li R."/>
            <person name="Liao H."/>
            <person name="Li X."/>
            <person name="Kong Y."/>
            <person name="Jiang Z."/>
            <person name="Chourrout D."/>
            <person name="Li R."/>
            <person name="Bao Z."/>
        </authorList>
    </citation>
    <scope>NUCLEOTIDE SEQUENCE [LARGE SCALE GENOMIC DNA]</scope>
    <source>
        <strain evidence="3 4">PY_sf001</strain>
    </source>
</reference>
<dbReference type="OrthoDB" id="191150at2759"/>
<evidence type="ECO:0000256" key="1">
    <source>
        <dbReference type="ARBA" id="ARBA00005350"/>
    </source>
</evidence>
<dbReference type="InterPro" id="IPR025659">
    <property type="entry name" value="Tubby-like_C"/>
</dbReference>
<dbReference type="Proteomes" id="UP000242188">
    <property type="component" value="Unassembled WGS sequence"/>
</dbReference>
<accession>A0A210Q5Q4</accession>